<gene>
    <name evidence="1" type="ORF">G3574_27350</name>
</gene>
<proteinExistence type="predicted"/>
<protein>
    <submittedName>
        <fullName evidence="1">Uncharacterized protein</fullName>
    </submittedName>
</protein>
<evidence type="ECO:0000313" key="2">
    <source>
        <dbReference type="Proteomes" id="UP000482155"/>
    </source>
</evidence>
<evidence type="ECO:0000313" key="1">
    <source>
        <dbReference type="EMBL" id="NEX64814.1"/>
    </source>
</evidence>
<organism evidence="1 2">
    <name type="scientific">Noviherbaspirillum galbum</name>
    <dbReference type="NCBI Taxonomy" id="2709383"/>
    <lineage>
        <taxon>Bacteria</taxon>
        <taxon>Pseudomonadati</taxon>
        <taxon>Pseudomonadota</taxon>
        <taxon>Betaproteobacteria</taxon>
        <taxon>Burkholderiales</taxon>
        <taxon>Oxalobacteraceae</taxon>
        <taxon>Noviherbaspirillum</taxon>
    </lineage>
</organism>
<comment type="caution">
    <text evidence="1">The sequence shown here is derived from an EMBL/GenBank/DDBJ whole genome shotgun (WGS) entry which is preliminary data.</text>
</comment>
<dbReference type="Proteomes" id="UP000482155">
    <property type="component" value="Unassembled WGS sequence"/>
</dbReference>
<dbReference type="AlphaFoldDB" id="A0A6B3SVY0"/>
<reference evidence="1 2" key="1">
    <citation type="submission" date="2020-02" db="EMBL/GenBank/DDBJ databases">
        <authorList>
            <person name="Kim M.K."/>
        </authorList>
    </citation>
    <scope>NUCLEOTIDE SEQUENCE [LARGE SCALE GENOMIC DNA]</scope>
    <source>
        <strain evidence="1 2">17J57-3</strain>
    </source>
</reference>
<dbReference type="Gene3D" id="3.90.70.20">
    <property type="match status" value="1"/>
</dbReference>
<dbReference type="EMBL" id="JAAIVB010000085">
    <property type="protein sequence ID" value="NEX64814.1"/>
    <property type="molecule type" value="Genomic_DNA"/>
</dbReference>
<name>A0A6B3SVY0_9BURK</name>
<accession>A0A6B3SVY0</accession>
<sequence length="204" mass="22495">MARVREVFQNAAFQNNCNFSAYGQMDAINAHGVGRDEGGGGICYGLSVVWLESKMKGTSSAFLHDANQVMSSPVFARSNLIWKNQRNKKMWQELTGLRPAMDKNGAEKQRTFELEEMAAFTAWLSSSAGSRYFLVHVPGHTMGACGSKMGKVEFFDPNGGIASSMHASRLAACLTKYFQADEVKSYKTPVRNKLILTVEKYKGG</sequence>
<dbReference type="RefSeq" id="WP_163968737.1">
    <property type="nucleotide sequence ID" value="NZ_JAAIVB010000085.1"/>
</dbReference>
<keyword evidence="2" id="KW-1185">Reference proteome</keyword>